<dbReference type="InterPro" id="IPR013517">
    <property type="entry name" value="FG-GAP"/>
</dbReference>
<evidence type="ECO:0000313" key="2">
    <source>
        <dbReference type="EMBL" id="QGY00303.1"/>
    </source>
</evidence>
<dbReference type="Pfam" id="PF13517">
    <property type="entry name" value="FG-GAP_3"/>
    <property type="match status" value="1"/>
</dbReference>
<organism evidence="2 3">
    <name type="scientific">Roseovarius faecimaris</name>
    <dbReference type="NCBI Taxonomy" id="2494550"/>
    <lineage>
        <taxon>Bacteria</taxon>
        <taxon>Pseudomonadati</taxon>
        <taxon>Pseudomonadota</taxon>
        <taxon>Alphaproteobacteria</taxon>
        <taxon>Rhodobacterales</taxon>
        <taxon>Roseobacteraceae</taxon>
        <taxon>Roseovarius</taxon>
    </lineage>
</organism>
<evidence type="ECO:0000256" key="1">
    <source>
        <dbReference type="ARBA" id="ARBA00022729"/>
    </source>
</evidence>
<name>A0A6I6IVU1_9RHOB</name>
<dbReference type="OrthoDB" id="58662at2"/>
<sequence>MAVELSSGPPARVDFAPGTRVFEDIAPRLWDVTGDGLPEIVVVETDPPQGAQLSVYGLRQGRITKLAATPHIGRTNRWLAPIAAADLDGDGHIEIAYIDRPHLAKTLRIWRYRDGVLSEVASATGLTNHKIGWDFIAGGLRDCDGTPELITANANWSRIIATRFDGTTTNSRQLSAYTGPDSLTAATACD</sequence>
<dbReference type="AlphaFoldDB" id="A0A6I6IVU1"/>
<gene>
    <name evidence="2" type="ORF">EI983_05105</name>
</gene>
<evidence type="ECO:0000313" key="3">
    <source>
        <dbReference type="Proteomes" id="UP000428330"/>
    </source>
</evidence>
<dbReference type="SUPFAM" id="SSF69318">
    <property type="entry name" value="Integrin alpha N-terminal domain"/>
    <property type="match status" value="1"/>
</dbReference>
<dbReference type="InterPro" id="IPR028994">
    <property type="entry name" value="Integrin_alpha_N"/>
</dbReference>
<dbReference type="EMBL" id="CP034348">
    <property type="protein sequence ID" value="QGY00303.1"/>
    <property type="molecule type" value="Genomic_DNA"/>
</dbReference>
<dbReference type="KEGG" id="rom:EI983_05105"/>
<keyword evidence="1" id="KW-0732">Signal</keyword>
<keyword evidence="3" id="KW-1185">Reference proteome</keyword>
<reference evidence="3" key="1">
    <citation type="submission" date="2018-12" db="EMBL/GenBank/DDBJ databases">
        <title>Complete genome sequence of Roseovarius sp. MME-070.</title>
        <authorList>
            <person name="Nam Y.-D."/>
            <person name="Kang J."/>
            <person name="Chung W.-H."/>
            <person name="Park Y.S."/>
        </authorList>
    </citation>
    <scope>NUCLEOTIDE SEQUENCE [LARGE SCALE GENOMIC DNA]</scope>
    <source>
        <strain evidence="3">MME-070</strain>
    </source>
</reference>
<dbReference type="Proteomes" id="UP000428330">
    <property type="component" value="Chromosome"/>
</dbReference>
<accession>A0A6I6IVU1</accession>
<protein>
    <submittedName>
        <fullName evidence="2">VCBS repeat-containing protein</fullName>
    </submittedName>
</protein>
<proteinExistence type="predicted"/>